<dbReference type="PANTHER" id="PTHR21963">
    <property type="entry name" value="PF6"/>
    <property type="match status" value="1"/>
</dbReference>
<sequence>MMKGTVDLINVSPAGQPGSKKFDASTLNNKANTRLRKSGEEWRDVVYVDDAPLNGPNLYIILTGFHDPDLPTDLRNVGVPLHCIMQIKRPSEKLDRLVRCSIIEEVESRKLYFLEEYSVGKIKLFNFWSKVEKRLTEPEEYPEYSDIGFLVFCPPQLPDTPCDDEYAALKKDLYDRVSYIVYDFYDLYRQHGNYLKSMKVEKSIVAENASTPNMDIYDIFLNAFPLECISVPIILFAILSQVEANERMTAENSMDEKGDVSASLKVRSSTIIVKRLKNIVYNPVQSEIEIPVEMEETKETPVSLIEQKVKTLDIKFDLDSEGFDMDNVGKCIKDIELVLYGDILNRAVHVLDNCAISQALKPKDLMELILTIYRHPITAIIRKENQIPEKRLNQYTRHLNRIRHYFDAKLSDEEIRHYLHMLVFDGMIFKSSVPNRSDTSRTTLTEKPEDIEFSGEQYSMRRCKSLPSLSSKSQPDVHFLSDGNIDYGLIIPEIISCSALFDLIDPRELLVPGYLEKNVFGNRTTSKLRLEDFSDAELLSRPIFLQLLHECLLAFDRVELRYFEPTDSLLLYFSNKWRINGVNEEERMSSIRTPVQLRDFCKYVVPEEEDWLRREEELYRLQTAEWMERLMRQSSEIYEETMVFRDEDFILPGTLKAKDLEKSRELDEQKAKLDVVEGSIETSVNGDAKNKRKVKEKGIKTPKKNRRGNKLGNEKASSTRSSLEEMGPVTTKRRSIVSEIEKEPVYDFIGYDIGTLRVQVTHRKKTFFSADNTLVQVEMDYWLYNSKDLRITVSLRGYTLRLFHRVDKPQANKTFHLTSRTGIILAFQKLVTTSRTPKIPYQDWQEMNIELRTSWPTGLIIESVLGDGPQNPYYIQQSYTPKGCDDTDGNHEVCRKFLRNGTLLKYLDDGRIIVFRPNGVIVTCTEFKTTQPKQRENSGDKVRESKHLPRNKKRWTSNLKSELHKGAYGDHGERQPTTVIQTLNF</sequence>
<dbReference type="GO" id="GO:1904158">
    <property type="term" value="P:axonemal central apparatus assembly"/>
    <property type="evidence" value="ECO:0007669"/>
    <property type="project" value="TreeGrafter"/>
</dbReference>
<dbReference type="GO" id="GO:1990716">
    <property type="term" value="C:axonemal central apparatus"/>
    <property type="evidence" value="ECO:0007669"/>
    <property type="project" value="TreeGrafter"/>
</dbReference>
<keyword evidence="2" id="KW-1185">Reference proteome</keyword>
<dbReference type="AlphaFoldDB" id="A0AAJ7S0R3"/>
<dbReference type="InterPro" id="IPR026173">
    <property type="entry name" value="SPAG17"/>
</dbReference>
<feature type="compositionally biased region" description="Basic and acidic residues" evidence="1">
    <location>
        <begin position="961"/>
        <end position="974"/>
    </location>
</feature>
<evidence type="ECO:0000313" key="2">
    <source>
        <dbReference type="Proteomes" id="UP000694925"/>
    </source>
</evidence>
<accession>A0AAJ7S0R3</accession>
<dbReference type="Proteomes" id="UP000694925">
    <property type="component" value="Unplaced"/>
</dbReference>
<protein>
    <submittedName>
        <fullName evidence="3">Uncharacterized protein LOC108624922</fullName>
    </submittedName>
</protein>
<gene>
    <name evidence="3" type="primary">LOC108624922</name>
</gene>
<feature type="compositionally biased region" description="Basic residues" evidence="1">
    <location>
        <begin position="690"/>
        <end position="709"/>
    </location>
</feature>
<evidence type="ECO:0000256" key="1">
    <source>
        <dbReference type="SAM" id="MobiDB-lite"/>
    </source>
</evidence>
<dbReference type="RefSeq" id="XP_026669283.1">
    <property type="nucleotide sequence ID" value="XM_026813482.1"/>
</dbReference>
<dbReference type="GeneID" id="108624922"/>
<organism evidence="2 3">
    <name type="scientific">Ceratina calcarata</name>
    <dbReference type="NCBI Taxonomy" id="156304"/>
    <lineage>
        <taxon>Eukaryota</taxon>
        <taxon>Metazoa</taxon>
        <taxon>Ecdysozoa</taxon>
        <taxon>Arthropoda</taxon>
        <taxon>Hexapoda</taxon>
        <taxon>Insecta</taxon>
        <taxon>Pterygota</taxon>
        <taxon>Neoptera</taxon>
        <taxon>Endopterygota</taxon>
        <taxon>Hymenoptera</taxon>
        <taxon>Apocrita</taxon>
        <taxon>Aculeata</taxon>
        <taxon>Apoidea</taxon>
        <taxon>Anthophila</taxon>
        <taxon>Apidae</taxon>
        <taxon>Ceratina</taxon>
        <taxon>Zadontomerus</taxon>
    </lineage>
</organism>
<feature type="region of interest" description="Disordered" evidence="1">
    <location>
        <begin position="931"/>
        <end position="974"/>
    </location>
</feature>
<name>A0AAJ7S0R3_9HYME</name>
<dbReference type="KEGG" id="ccal:108624922"/>
<feature type="region of interest" description="Disordered" evidence="1">
    <location>
        <begin position="684"/>
        <end position="728"/>
    </location>
</feature>
<feature type="compositionally biased region" description="Basic and acidic residues" evidence="1">
    <location>
        <begin position="933"/>
        <end position="947"/>
    </location>
</feature>
<evidence type="ECO:0000313" key="3">
    <source>
        <dbReference type="RefSeq" id="XP_026669283.1"/>
    </source>
</evidence>
<dbReference type="PANTHER" id="PTHR21963:SF1">
    <property type="entry name" value="SPERM-ASSOCIATED ANTIGEN 17"/>
    <property type="match status" value="1"/>
</dbReference>
<reference evidence="3" key="1">
    <citation type="submission" date="2025-08" db="UniProtKB">
        <authorList>
            <consortium name="RefSeq"/>
        </authorList>
    </citation>
    <scope>IDENTIFICATION</scope>
    <source>
        <tissue evidence="3">Whole body</tissue>
    </source>
</reference>
<proteinExistence type="predicted"/>